<feature type="region of interest" description="Disordered" evidence="1">
    <location>
        <begin position="98"/>
        <end position="131"/>
    </location>
</feature>
<name>A0ABR3TI36_9PEZI</name>
<dbReference type="SMART" id="SM01017">
    <property type="entry name" value="Arrestin_C"/>
    <property type="match status" value="1"/>
</dbReference>
<dbReference type="InterPro" id="IPR050357">
    <property type="entry name" value="Arrestin_domain-protein"/>
</dbReference>
<reference evidence="3 4" key="1">
    <citation type="journal article" date="2023" name="Plant Dis.">
        <title>First Report of Diplodia intermedia Causing Canker and Dieback Diseases on Apple Trees in Canada.</title>
        <authorList>
            <person name="Ellouze W."/>
            <person name="Ilyukhin E."/>
            <person name="Sulman M."/>
            <person name="Ali S."/>
        </authorList>
    </citation>
    <scope>NUCLEOTIDE SEQUENCE [LARGE SCALE GENOMIC DNA]</scope>
    <source>
        <strain evidence="3 4">M45-28</strain>
    </source>
</reference>
<gene>
    <name evidence="3" type="ORF">SLS58_008172</name>
</gene>
<dbReference type="Proteomes" id="UP001521184">
    <property type="component" value="Unassembled WGS sequence"/>
</dbReference>
<feature type="compositionally biased region" description="Polar residues" evidence="1">
    <location>
        <begin position="344"/>
        <end position="358"/>
    </location>
</feature>
<feature type="region of interest" description="Disordered" evidence="1">
    <location>
        <begin position="633"/>
        <end position="720"/>
    </location>
</feature>
<evidence type="ECO:0000256" key="1">
    <source>
        <dbReference type="SAM" id="MobiDB-lite"/>
    </source>
</evidence>
<keyword evidence="4" id="KW-1185">Reference proteome</keyword>
<sequence>MTEYLRVHTERGRLSYLPDEPQRSNRHSVCTSTPSAYLQTRGPIFNPRSRRPQRIHIARVPPDFSVIRRKSRRSRPVVIEKLAGPRENAKRFLRSFIASHGDKDKTSPSPTRAPSFGSGINEPSSAEGQRAVSCETMRTMPHPPVGGPVSGMVSRPVLAETVRSASGRSTVSRKSVVSSITQTIPDDKPLASGNGISVGIALAEPVLFLQGFEQSEHSERSTAMLRGSLHLRVTKSAKIKAVTLKFKGKATTKWPEGIPPKKTDFEETDHIMSHTWPFFNAQFPTAEHGSCADHVELHERKESTLQVPISGKDGKLSFDFSRSPMNSSTNLSSKDAKRLSLQVNQSRSFGKGESSSGGPSVAQKGYRTFQPGDYIYNFELPLDSHLPETIDVDLGSVKYELEAVVERSGAFRANLVGTKEVVLIRAPSEGSLEQVEPIAISRNWEDQLHYDIVISGKSFPLGSHVPIAFKLTPLAKVQCHRIKVFVTENVEYYCNNKRVHRIEPTRKVQLFEKRADGPANSTYPGSSMRIITGGGVPYDQRAAAARGDMDNITLQDSTNLLGNLDGESNIGPTEMEFNVQLPSCHNQREKDQKLHKLHFDTTYQNIQVHHWIKAHIGGPTDPRLQRPIHLLRQPSFNPPAFDEEQPPPALQTPPPQYESIASPTSGLADYFSRLSDAYDEDSDGEGGNARTPGRVDVPLTPGSRINRSMDERRTWLPLDR</sequence>
<organism evidence="3 4">
    <name type="scientific">Diplodia intermedia</name>
    <dbReference type="NCBI Taxonomy" id="856260"/>
    <lineage>
        <taxon>Eukaryota</taxon>
        <taxon>Fungi</taxon>
        <taxon>Dikarya</taxon>
        <taxon>Ascomycota</taxon>
        <taxon>Pezizomycotina</taxon>
        <taxon>Dothideomycetes</taxon>
        <taxon>Dothideomycetes incertae sedis</taxon>
        <taxon>Botryosphaeriales</taxon>
        <taxon>Botryosphaeriaceae</taxon>
        <taxon>Diplodia</taxon>
    </lineage>
</organism>
<dbReference type="InterPro" id="IPR014756">
    <property type="entry name" value="Ig_E-set"/>
</dbReference>
<dbReference type="SUPFAM" id="SSF81296">
    <property type="entry name" value="E set domains"/>
    <property type="match status" value="1"/>
</dbReference>
<dbReference type="PANTHER" id="PTHR11188:SF174">
    <property type="entry name" value="ARRESTIN-RELATED TRAFFICKING ADAPTER 10-RELATED"/>
    <property type="match status" value="1"/>
</dbReference>
<evidence type="ECO:0000313" key="3">
    <source>
        <dbReference type="EMBL" id="KAL1639204.1"/>
    </source>
</evidence>
<dbReference type="InterPro" id="IPR011022">
    <property type="entry name" value="Arrestin_C-like"/>
</dbReference>
<feature type="compositionally biased region" description="Pro residues" evidence="1">
    <location>
        <begin position="646"/>
        <end position="656"/>
    </location>
</feature>
<comment type="caution">
    <text evidence="3">The sequence shown here is derived from an EMBL/GenBank/DDBJ whole genome shotgun (WGS) entry which is preliminary data.</text>
</comment>
<dbReference type="EMBL" id="JAKEKT020000067">
    <property type="protein sequence ID" value="KAL1639204.1"/>
    <property type="molecule type" value="Genomic_DNA"/>
</dbReference>
<feature type="domain" description="Arrestin C-terminal-like" evidence="2">
    <location>
        <begin position="444"/>
        <end position="635"/>
    </location>
</feature>
<dbReference type="InterPro" id="IPR014752">
    <property type="entry name" value="Arrestin-like_C"/>
</dbReference>
<accession>A0ABR3TI36</accession>
<dbReference type="PANTHER" id="PTHR11188">
    <property type="entry name" value="ARRESTIN DOMAIN CONTAINING PROTEIN"/>
    <property type="match status" value="1"/>
</dbReference>
<evidence type="ECO:0000313" key="4">
    <source>
        <dbReference type="Proteomes" id="UP001521184"/>
    </source>
</evidence>
<dbReference type="Pfam" id="PF02752">
    <property type="entry name" value="Arrestin_C"/>
    <property type="match status" value="1"/>
</dbReference>
<dbReference type="Gene3D" id="2.60.40.640">
    <property type="match status" value="1"/>
</dbReference>
<proteinExistence type="predicted"/>
<evidence type="ECO:0000259" key="2">
    <source>
        <dbReference type="SMART" id="SM01017"/>
    </source>
</evidence>
<feature type="region of interest" description="Disordered" evidence="1">
    <location>
        <begin position="344"/>
        <end position="363"/>
    </location>
</feature>
<feature type="compositionally biased region" description="Basic and acidic residues" evidence="1">
    <location>
        <begin position="707"/>
        <end position="720"/>
    </location>
</feature>
<protein>
    <recommendedName>
        <fullName evidence="2">Arrestin C-terminal-like domain-containing protein</fullName>
    </recommendedName>
</protein>